<dbReference type="GO" id="GO:0005524">
    <property type="term" value="F:ATP binding"/>
    <property type="evidence" value="ECO:0007669"/>
    <property type="project" value="InterPro"/>
</dbReference>
<evidence type="ECO:0000256" key="3">
    <source>
        <dbReference type="ARBA" id="ARBA00022989"/>
    </source>
</evidence>
<dbReference type="GO" id="GO:0005778">
    <property type="term" value="C:peroxisomal membrane"/>
    <property type="evidence" value="ECO:0007669"/>
    <property type="project" value="TreeGrafter"/>
</dbReference>
<dbReference type="PANTHER" id="PTHR11384:SF67">
    <property type="entry name" value="ATP-BINDING CASSETTE SUB-FAMILY D MEMBER 1"/>
    <property type="match status" value="1"/>
</dbReference>
<evidence type="ECO:0000256" key="4">
    <source>
        <dbReference type="ARBA" id="ARBA00023136"/>
    </source>
</evidence>
<dbReference type="Pfam" id="PF06472">
    <property type="entry name" value="ABC_membrane_2"/>
    <property type="match status" value="1"/>
</dbReference>
<feature type="transmembrane region" description="Helical" evidence="5">
    <location>
        <begin position="121"/>
        <end position="145"/>
    </location>
</feature>
<dbReference type="GO" id="GO:0006635">
    <property type="term" value="P:fatty acid beta-oxidation"/>
    <property type="evidence" value="ECO:0007669"/>
    <property type="project" value="TreeGrafter"/>
</dbReference>
<dbReference type="GO" id="GO:0042760">
    <property type="term" value="P:very long-chain fatty acid catabolic process"/>
    <property type="evidence" value="ECO:0007669"/>
    <property type="project" value="TreeGrafter"/>
</dbReference>
<evidence type="ECO:0000256" key="1">
    <source>
        <dbReference type="ARBA" id="ARBA00022448"/>
    </source>
</evidence>
<keyword evidence="7" id="KW-1185">Reference proteome</keyword>
<dbReference type="InterPro" id="IPR011527">
    <property type="entry name" value="ABC1_TM_dom"/>
</dbReference>
<reference evidence="8" key="1">
    <citation type="submission" date="2025-08" db="UniProtKB">
        <authorList>
            <consortium name="RefSeq"/>
        </authorList>
    </citation>
    <scope>IDENTIFICATION</scope>
</reference>
<dbReference type="KEGG" id="dci:103510527"/>
<dbReference type="Proteomes" id="UP000079169">
    <property type="component" value="Unplaced"/>
</dbReference>
<dbReference type="InterPro" id="IPR050835">
    <property type="entry name" value="ABC_transporter_sub-D"/>
</dbReference>
<dbReference type="GO" id="GO:0005324">
    <property type="term" value="F:long-chain fatty acid transmembrane transporter activity"/>
    <property type="evidence" value="ECO:0007669"/>
    <property type="project" value="TreeGrafter"/>
</dbReference>
<dbReference type="GO" id="GO:0007031">
    <property type="term" value="P:peroxisome organization"/>
    <property type="evidence" value="ECO:0007669"/>
    <property type="project" value="TreeGrafter"/>
</dbReference>
<proteinExistence type="predicted"/>
<evidence type="ECO:0000259" key="6">
    <source>
        <dbReference type="Pfam" id="PF06472"/>
    </source>
</evidence>
<accession>A0A3Q0IVS0</accession>
<gene>
    <name evidence="8" type="primary">LOC103510527</name>
</gene>
<evidence type="ECO:0000313" key="8">
    <source>
        <dbReference type="RefSeq" id="XP_026680354.1"/>
    </source>
</evidence>
<dbReference type="PaxDb" id="121845-A0A3Q0IVS0"/>
<evidence type="ECO:0000313" key="7">
    <source>
        <dbReference type="Proteomes" id="UP000079169"/>
    </source>
</evidence>
<dbReference type="STRING" id="121845.A0A3Q0IVS0"/>
<evidence type="ECO:0000256" key="2">
    <source>
        <dbReference type="ARBA" id="ARBA00022692"/>
    </source>
</evidence>
<keyword evidence="4 5" id="KW-0472">Membrane</keyword>
<sequence length="198" mass="22861">MPSVISKYMENIPPAQKQLFSKAILGSALAYWGYRLAAQNLRKKSPLSQHHKKLLYNGDTAKESFDYDNNCVDNMNNNIVPVNKVRLKNKHEKKSKKNSPEFNKEFILQVIKLIRLMIPSVYSYEVGLLICHTLALITRTFMSIYVATMEGRMVRYIVQKDVNNFAFMLVKWLVVAIPATILNSTIRYLENKLALAFR</sequence>
<organism evidence="7 8">
    <name type="scientific">Diaphorina citri</name>
    <name type="common">Asian citrus psyllid</name>
    <dbReference type="NCBI Taxonomy" id="121845"/>
    <lineage>
        <taxon>Eukaryota</taxon>
        <taxon>Metazoa</taxon>
        <taxon>Ecdysozoa</taxon>
        <taxon>Arthropoda</taxon>
        <taxon>Hexapoda</taxon>
        <taxon>Insecta</taxon>
        <taxon>Pterygota</taxon>
        <taxon>Neoptera</taxon>
        <taxon>Paraneoptera</taxon>
        <taxon>Hemiptera</taxon>
        <taxon>Sternorrhyncha</taxon>
        <taxon>Psylloidea</taxon>
        <taxon>Psyllidae</taxon>
        <taxon>Diaphorininae</taxon>
        <taxon>Diaphorina</taxon>
    </lineage>
</organism>
<name>A0A3Q0IVS0_DIACI</name>
<evidence type="ECO:0000256" key="5">
    <source>
        <dbReference type="SAM" id="Phobius"/>
    </source>
</evidence>
<keyword evidence="3 5" id="KW-1133">Transmembrane helix</keyword>
<dbReference type="PANTHER" id="PTHR11384">
    <property type="entry name" value="ATP-BINDING CASSETTE, SUB-FAMILY D MEMBER"/>
    <property type="match status" value="1"/>
</dbReference>
<feature type="transmembrane region" description="Helical" evidence="5">
    <location>
        <begin position="165"/>
        <end position="189"/>
    </location>
</feature>
<dbReference type="RefSeq" id="XP_026680354.1">
    <property type="nucleotide sequence ID" value="XM_026824553.1"/>
</dbReference>
<keyword evidence="2 5" id="KW-0812">Transmembrane</keyword>
<dbReference type="GO" id="GO:0140359">
    <property type="term" value="F:ABC-type transporter activity"/>
    <property type="evidence" value="ECO:0007669"/>
    <property type="project" value="InterPro"/>
</dbReference>
<dbReference type="GeneID" id="103510527"/>
<feature type="domain" description="ABC transmembrane type-1" evidence="6">
    <location>
        <begin position="113"/>
        <end position="198"/>
    </location>
</feature>
<protein>
    <submittedName>
        <fullName evidence="8">ATP-binding cassette sub-family D member 2-like</fullName>
    </submittedName>
</protein>
<dbReference type="GO" id="GO:0015910">
    <property type="term" value="P:long-chain fatty acid import into peroxisome"/>
    <property type="evidence" value="ECO:0007669"/>
    <property type="project" value="TreeGrafter"/>
</dbReference>
<keyword evidence="1" id="KW-0813">Transport</keyword>
<dbReference type="AlphaFoldDB" id="A0A3Q0IVS0"/>